<gene>
    <name evidence="1" type="ORF">K466DRAFT_662814</name>
</gene>
<dbReference type="SUPFAM" id="SSF52047">
    <property type="entry name" value="RNI-like"/>
    <property type="match status" value="1"/>
</dbReference>
<protein>
    <submittedName>
        <fullName evidence="1">Uncharacterized protein</fullName>
    </submittedName>
</protein>
<name>A0A5C3PHK3_9APHY</name>
<dbReference type="InParanoid" id="A0A5C3PHK3"/>
<dbReference type="InterPro" id="IPR032675">
    <property type="entry name" value="LRR_dom_sf"/>
</dbReference>
<proteinExistence type="predicted"/>
<evidence type="ECO:0000313" key="2">
    <source>
        <dbReference type="Proteomes" id="UP000308197"/>
    </source>
</evidence>
<evidence type="ECO:0000313" key="1">
    <source>
        <dbReference type="EMBL" id="TFK87700.1"/>
    </source>
</evidence>
<dbReference type="PANTHER" id="PTHR38926:SF72">
    <property type="entry name" value="IM:7136021-RELATED"/>
    <property type="match status" value="1"/>
</dbReference>
<dbReference type="PANTHER" id="PTHR38926">
    <property type="entry name" value="F-BOX DOMAIN CONTAINING PROTEIN, EXPRESSED"/>
    <property type="match status" value="1"/>
</dbReference>
<dbReference type="InterPro" id="IPR036047">
    <property type="entry name" value="F-box-like_dom_sf"/>
</dbReference>
<dbReference type="SUPFAM" id="SSF81383">
    <property type="entry name" value="F-box domain"/>
    <property type="match status" value="1"/>
</dbReference>
<dbReference type="Gene3D" id="1.20.1280.50">
    <property type="match status" value="1"/>
</dbReference>
<dbReference type="Proteomes" id="UP000308197">
    <property type="component" value="Unassembled WGS sequence"/>
</dbReference>
<sequence length="584" mass="65785">MDYLAQSIGDAFPAFDANLSEEEKALLAEGLVDSTQLQRWAAARIKEYKERIQSLKSVYNAGAPINRKLPREVLAEIFSHFHPGYDLHDRDIKLLGVCRLWRHLILRTPAFWANILSRERHMHPRIRDRALGRLKLLLPLTRAHPLTLWFQGVPHELVRALSPHTSRISSLTVGLAKHTDLVSLNDLLQGGMPHLEHLEVSHCPYMGGLVPPLKISRRKFPLLRSLTVPFEGLGLACLDSDLRSLDVSECRCEECRGFVTKGTQRTLSEVIELCPSLRRLKIKNILRAWGPLDRTIALPSLCELRIEEHRGDLGTFLACLSYPPTCAVHVGTSAHTTIRACLPPNPTSWPQLSETDEVRLSMVYGGWTVLTTFARGNQRLRVGVHVKTTALGTVTEVSRLFTPSAGITSLTVDPDHYPFMQSSDDPGTAFRAMLAAFPHLTHLNIGAYDGRRVMRLLSETTTAEMRYCPKLEELRFVWYYGDDELYESREGLGAGRSSSPSRRHKAGAIVLSVFCDIAVQMLDRRRAAGKSLKKLFVGVYPEVVTESLYVDTEGWEPSVLEQRLRRHLTGYEDIVHVFPVKVED</sequence>
<dbReference type="EMBL" id="ML211142">
    <property type="protein sequence ID" value="TFK87700.1"/>
    <property type="molecule type" value="Genomic_DNA"/>
</dbReference>
<keyword evidence="2" id="KW-1185">Reference proteome</keyword>
<accession>A0A5C3PHK3</accession>
<dbReference type="STRING" id="1314778.A0A5C3PHK3"/>
<organism evidence="1 2">
    <name type="scientific">Polyporus arcularius HHB13444</name>
    <dbReference type="NCBI Taxonomy" id="1314778"/>
    <lineage>
        <taxon>Eukaryota</taxon>
        <taxon>Fungi</taxon>
        <taxon>Dikarya</taxon>
        <taxon>Basidiomycota</taxon>
        <taxon>Agaricomycotina</taxon>
        <taxon>Agaricomycetes</taxon>
        <taxon>Polyporales</taxon>
        <taxon>Polyporaceae</taxon>
        <taxon>Polyporus</taxon>
    </lineage>
</organism>
<dbReference type="Gene3D" id="3.80.10.10">
    <property type="entry name" value="Ribonuclease Inhibitor"/>
    <property type="match status" value="1"/>
</dbReference>
<reference evidence="1 2" key="1">
    <citation type="journal article" date="2019" name="Nat. Ecol. Evol.">
        <title>Megaphylogeny resolves global patterns of mushroom evolution.</title>
        <authorList>
            <person name="Varga T."/>
            <person name="Krizsan K."/>
            <person name="Foldi C."/>
            <person name="Dima B."/>
            <person name="Sanchez-Garcia M."/>
            <person name="Sanchez-Ramirez S."/>
            <person name="Szollosi G.J."/>
            <person name="Szarkandi J.G."/>
            <person name="Papp V."/>
            <person name="Albert L."/>
            <person name="Andreopoulos W."/>
            <person name="Angelini C."/>
            <person name="Antonin V."/>
            <person name="Barry K.W."/>
            <person name="Bougher N.L."/>
            <person name="Buchanan P."/>
            <person name="Buyck B."/>
            <person name="Bense V."/>
            <person name="Catcheside P."/>
            <person name="Chovatia M."/>
            <person name="Cooper J."/>
            <person name="Damon W."/>
            <person name="Desjardin D."/>
            <person name="Finy P."/>
            <person name="Geml J."/>
            <person name="Haridas S."/>
            <person name="Hughes K."/>
            <person name="Justo A."/>
            <person name="Karasinski D."/>
            <person name="Kautmanova I."/>
            <person name="Kiss B."/>
            <person name="Kocsube S."/>
            <person name="Kotiranta H."/>
            <person name="LaButti K.M."/>
            <person name="Lechner B.E."/>
            <person name="Liimatainen K."/>
            <person name="Lipzen A."/>
            <person name="Lukacs Z."/>
            <person name="Mihaltcheva S."/>
            <person name="Morgado L.N."/>
            <person name="Niskanen T."/>
            <person name="Noordeloos M.E."/>
            <person name="Ohm R.A."/>
            <person name="Ortiz-Santana B."/>
            <person name="Ovrebo C."/>
            <person name="Racz N."/>
            <person name="Riley R."/>
            <person name="Savchenko A."/>
            <person name="Shiryaev A."/>
            <person name="Soop K."/>
            <person name="Spirin V."/>
            <person name="Szebenyi C."/>
            <person name="Tomsovsky M."/>
            <person name="Tulloss R.E."/>
            <person name="Uehling J."/>
            <person name="Grigoriev I.V."/>
            <person name="Vagvolgyi C."/>
            <person name="Papp T."/>
            <person name="Martin F.M."/>
            <person name="Miettinen O."/>
            <person name="Hibbett D.S."/>
            <person name="Nagy L.G."/>
        </authorList>
    </citation>
    <scope>NUCLEOTIDE SEQUENCE [LARGE SCALE GENOMIC DNA]</scope>
    <source>
        <strain evidence="1 2">HHB13444</strain>
    </source>
</reference>
<dbReference type="AlphaFoldDB" id="A0A5C3PHK3"/>